<dbReference type="Proteomes" id="UP001597557">
    <property type="component" value="Unassembled WGS sequence"/>
</dbReference>
<evidence type="ECO:0000256" key="2">
    <source>
        <dbReference type="ARBA" id="ARBA00002681"/>
    </source>
</evidence>
<comment type="caution">
    <text evidence="9">The sequence shown here is derived from an EMBL/GenBank/DDBJ whole genome shotgun (WGS) entry which is preliminary data.</text>
</comment>
<evidence type="ECO:0000256" key="4">
    <source>
        <dbReference type="ARBA" id="ARBA00010662"/>
    </source>
</evidence>
<organism evidence="9 10">
    <name type="scientific">Mucilaginibacter ximonensis</name>
    <dbReference type="NCBI Taxonomy" id="538021"/>
    <lineage>
        <taxon>Bacteria</taxon>
        <taxon>Pseudomonadati</taxon>
        <taxon>Bacteroidota</taxon>
        <taxon>Sphingobacteriia</taxon>
        <taxon>Sphingobacteriales</taxon>
        <taxon>Sphingobacteriaceae</taxon>
        <taxon>Mucilaginibacter</taxon>
    </lineage>
</organism>
<gene>
    <name evidence="7 9" type="primary">pgl</name>
    <name evidence="9" type="ORF">ACFS5N_12535</name>
</gene>
<dbReference type="SUPFAM" id="SSF100950">
    <property type="entry name" value="NagB/RpiA/CoA transferase-like"/>
    <property type="match status" value="1"/>
</dbReference>
<keyword evidence="7 9" id="KW-0378">Hydrolase</keyword>
<dbReference type="PANTHER" id="PTHR11054:SF0">
    <property type="entry name" value="6-PHOSPHOGLUCONOLACTONASE"/>
    <property type="match status" value="1"/>
</dbReference>
<dbReference type="RefSeq" id="WP_377185896.1">
    <property type="nucleotide sequence ID" value="NZ_JBHUPD010000002.1"/>
</dbReference>
<reference evidence="10" key="1">
    <citation type="journal article" date="2019" name="Int. J. Syst. Evol. Microbiol.">
        <title>The Global Catalogue of Microorganisms (GCM) 10K type strain sequencing project: providing services to taxonomists for standard genome sequencing and annotation.</title>
        <authorList>
            <consortium name="The Broad Institute Genomics Platform"/>
            <consortium name="The Broad Institute Genome Sequencing Center for Infectious Disease"/>
            <person name="Wu L."/>
            <person name="Ma J."/>
        </authorList>
    </citation>
    <scope>NUCLEOTIDE SEQUENCE [LARGE SCALE GENOMIC DNA]</scope>
    <source>
        <strain evidence="10">KCTC 22437</strain>
    </source>
</reference>
<evidence type="ECO:0000259" key="8">
    <source>
        <dbReference type="Pfam" id="PF01182"/>
    </source>
</evidence>
<dbReference type="InterPro" id="IPR005900">
    <property type="entry name" value="6-phosphogluconolactonase_DevB"/>
</dbReference>
<dbReference type="EMBL" id="JBHUPD010000002">
    <property type="protein sequence ID" value="MFD2873303.1"/>
    <property type="molecule type" value="Genomic_DNA"/>
</dbReference>
<keyword evidence="10" id="KW-1185">Reference proteome</keyword>
<dbReference type="Pfam" id="PF01182">
    <property type="entry name" value="Glucosamine_iso"/>
    <property type="match status" value="1"/>
</dbReference>
<evidence type="ECO:0000313" key="10">
    <source>
        <dbReference type="Proteomes" id="UP001597557"/>
    </source>
</evidence>
<dbReference type="InterPro" id="IPR039104">
    <property type="entry name" value="6PGL"/>
</dbReference>
<name>A0ABW5YD85_9SPHI</name>
<dbReference type="GO" id="GO:0017057">
    <property type="term" value="F:6-phosphogluconolactonase activity"/>
    <property type="evidence" value="ECO:0007669"/>
    <property type="project" value="UniProtKB-EC"/>
</dbReference>
<dbReference type="PANTHER" id="PTHR11054">
    <property type="entry name" value="6-PHOSPHOGLUCONOLACTONASE"/>
    <property type="match status" value="1"/>
</dbReference>
<proteinExistence type="inferred from homology"/>
<comment type="function">
    <text evidence="2 7">Hydrolysis of 6-phosphogluconolactone to 6-phosphogluconate.</text>
</comment>
<dbReference type="CDD" id="cd01400">
    <property type="entry name" value="6PGL"/>
    <property type="match status" value="1"/>
</dbReference>
<evidence type="ECO:0000256" key="1">
    <source>
        <dbReference type="ARBA" id="ARBA00000832"/>
    </source>
</evidence>
<evidence type="ECO:0000256" key="6">
    <source>
        <dbReference type="ARBA" id="ARBA00020337"/>
    </source>
</evidence>
<dbReference type="InterPro" id="IPR037171">
    <property type="entry name" value="NagB/RpiA_transferase-like"/>
</dbReference>
<feature type="domain" description="Glucosamine/galactosamine-6-phosphate isomerase" evidence="8">
    <location>
        <begin position="8"/>
        <end position="229"/>
    </location>
</feature>
<accession>A0ABW5YD85</accession>
<evidence type="ECO:0000256" key="3">
    <source>
        <dbReference type="ARBA" id="ARBA00004961"/>
    </source>
</evidence>
<evidence type="ECO:0000313" key="9">
    <source>
        <dbReference type="EMBL" id="MFD2873303.1"/>
    </source>
</evidence>
<evidence type="ECO:0000256" key="5">
    <source>
        <dbReference type="ARBA" id="ARBA00013198"/>
    </source>
</evidence>
<dbReference type="Gene3D" id="3.40.50.1360">
    <property type="match status" value="1"/>
</dbReference>
<protein>
    <recommendedName>
        <fullName evidence="6 7">6-phosphogluconolactonase</fullName>
        <shortName evidence="7">6PGL</shortName>
        <ecNumber evidence="5 7">3.1.1.31</ecNumber>
    </recommendedName>
</protein>
<evidence type="ECO:0000256" key="7">
    <source>
        <dbReference type="RuleBase" id="RU365095"/>
    </source>
</evidence>
<dbReference type="NCBIfam" id="TIGR01198">
    <property type="entry name" value="pgl"/>
    <property type="match status" value="1"/>
</dbReference>
<comment type="catalytic activity">
    <reaction evidence="1 7">
        <text>6-phospho-D-glucono-1,5-lactone + H2O = 6-phospho-D-gluconate + H(+)</text>
        <dbReference type="Rhea" id="RHEA:12556"/>
        <dbReference type="ChEBI" id="CHEBI:15377"/>
        <dbReference type="ChEBI" id="CHEBI:15378"/>
        <dbReference type="ChEBI" id="CHEBI:57955"/>
        <dbReference type="ChEBI" id="CHEBI:58759"/>
        <dbReference type="EC" id="3.1.1.31"/>
    </reaction>
</comment>
<dbReference type="EC" id="3.1.1.31" evidence="5 7"/>
<comment type="pathway">
    <text evidence="3 7">Carbohydrate degradation; pentose phosphate pathway; D-ribulose 5-phosphate from D-glucose 6-phosphate (oxidative stage): step 2/3.</text>
</comment>
<sequence length="248" mass="27587">MKLNIFQTPDEVIEGIAQYFVETANAAIQARGKFSVALSGGSSPKKLYELLASTTYADSIDWTKVYFFFGDERNVPQNDPESNYLMAKNALFLPLYIEPSNIFAVDTSLTPNEAAQKYAEQIAEFFDDEEMSFDLVLLGLGDDAHTASLFPHTEALHDVTPSVKANFLPNKNIWRITMNAPLINDAKNIAFLVYGESKAEAVHHCLEDEENIEEYPSQLIDSIAGETVWFLDDAAAANLDVDDLDAEE</sequence>
<comment type="similarity">
    <text evidence="4 7">Belongs to the glucosamine/galactosamine-6-phosphate isomerase family. 6-phosphogluconolactonase subfamily.</text>
</comment>
<dbReference type="InterPro" id="IPR006148">
    <property type="entry name" value="Glc/Gal-6P_isomerase"/>
</dbReference>